<keyword evidence="7 12" id="KW-0406">Ion transport</keyword>
<evidence type="ECO:0000256" key="4">
    <source>
        <dbReference type="ARBA" id="ARBA00022692"/>
    </source>
</evidence>
<name>A0A2B4RYW3_STYPI</name>
<feature type="transmembrane region" description="Helical" evidence="14">
    <location>
        <begin position="251"/>
        <end position="273"/>
    </location>
</feature>
<comment type="subcellular location">
    <subcellularLocation>
        <location evidence="1">Membrane</location>
        <topology evidence="1">Multi-pass membrane protein</topology>
    </subcellularLocation>
</comment>
<evidence type="ECO:0000256" key="6">
    <source>
        <dbReference type="ARBA" id="ARBA00023053"/>
    </source>
</evidence>
<dbReference type="Proteomes" id="UP000225706">
    <property type="component" value="Unassembled WGS sequence"/>
</dbReference>
<protein>
    <submittedName>
        <fullName evidence="16">Amiloride-sensitive sodium channel subunit alpha</fullName>
    </submittedName>
</protein>
<gene>
    <name evidence="16" type="primary">SCNN1A</name>
    <name evidence="16" type="ORF">AWC38_SpisGene14084</name>
</gene>
<dbReference type="GO" id="GO:0005886">
    <property type="term" value="C:plasma membrane"/>
    <property type="evidence" value="ECO:0007669"/>
    <property type="project" value="TreeGrafter"/>
</dbReference>
<feature type="transmembrane region" description="Helical" evidence="14">
    <location>
        <begin position="197"/>
        <end position="219"/>
    </location>
</feature>
<feature type="transmembrane region" description="Helical" evidence="14">
    <location>
        <begin position="117"/>
        <end position="136"/>
    </location>
</feature>
<dbReference type="InterPro" id="IPR001873">
    <property type="entry name" value="ENaC"/>
</dbReference>
<feature type="compositionally biased region" description="Low complexity" evidence="13">
    <location>
        <begin position="1182"/>
        <end position="1197"/>
    </location>
</feature>
<comment type="caution">
    <text evidence="16">The sequence shown here is derived from an EMBL/GenBank/DDBJ whole genome shotgun (WGS) entry which is preliminary data.</text>
</comment>
<keyword evidence="8 14" id="KW-0472">Membrane</keyword>
<dbReference type="FunFam" id="1.20.1070.10:FF:000445">
    <property type="entry name" value="Predicted protein"/>
    <property type="match status" value="1"/>
</dbReference>
<evidence type="ECO:0000256" key="14">
    <source>
        <dbReference type="SAM" id="Phobius"/>
    </source>
</evidence>
<dbReference type="GO" id="GO:0015280">
    <property type="term" value="F:ligand-gated sodium channel activity"/>
    <property type="evidence" value="ECO:0007669"/>
    <property type="project" value="TreeGrafter"/>
</dbReference>
<feature type="transmembrane region" description="Helical" evidence="14">
    <location>
        <begin position="43"/>
        <end position="65"/>
    </location>
</feature>
<feature type="compositionally biased region" description="Polar residues" evidence="13">
    <location>
        <begin position="663"/>
        <end position="679"/>
    </location>
</feature>
<dbReference type="InterPro" id="IPR017452">
    <property type="entry name" value="GPCR_Rhodpsn_7TM"/>
</dbReference>
<sequence length="1580" mass="178355">MTNSTSNSLLFNLTKDKLGGYSDNVTRESNEIQVNVYSKVLKLTLYAIIFLVSAIGNTLVCIIIFRKRKMKTVTNYFILNLAFADLTLTLICIPFDIPVQEMNYKWPYGSFMCGVLYPLQTMSLFASVFTLTAVSLTRYWAILHPLQRQLSITHAKWLIAIIWLLAIAPVSPYINVLGIGETGSCDETWKDVQSRKVYTVVLFVAQYVAPLSIIAAAYVSICKELGKKKSETENRFLQHAKNEEASKVTRMLVAVTILFAVCVLPTNIMWLWLDFGNAEDEFSEFWELVAFCNILTFANSAANPVCYTITNANYRKEIKCLLKGWFNGRDEVSLRSEHETRMLDISRDQSCNRITVDTSIRPVSTMVKVEHESNAKFPAVTICNMLRYDKLPVSYIDDIIASISSHVNLSVSIEQSTNFEALLAKIAGENHSTLFKLGPQYEDFVFECSFRGYDCRNYSKQWHNFCDFRFGNCFTFNGGLDDFGGPQKILHSHNTGPAGDNMGKEASEISREKDTKTKKPSIKEVISNFCGYTTAHGLGRLADGGGIFRRVSWTLFCVGAMAMFIVQTKNLFVIYFSRPVTTVVTVNHESHVKFPAVSICNLNMIRYDKLPYGFIDGILEHLRIEGENESGDSRTSHDTFSTGGVPPDLPNDTAGVFTDSLEDPTTGSLQGSTHTSDVSDVVTQSIATESPTAPPGDPTDASTSVPGGPIATTDVHTGFPGVPTLYPSDDNNYDYNNEYDPDYFYDYDYFGSDYFYLGGPEESKEEEYRIEETIRAELAMKNDSETYSMGHQFEDLVFECSFRGYDCRNYSRYWRHFWDHRYGNCFTFNGGTDDDGEGQKVMISHITGPAGGLKLNLFIEQSQYIAELSDTAGARVVIHDQGQIPFPNNEGYNVLPSRSTSFGLTRKVIERVDPFGNGSCQSEKSLNRNNMYAKKFNVSYSRQAILESRVKEKTTIYKELYNGFNLNENFAQVKIFYEQLNYQKVSERISYKGVNLVADIGGQLGLWIGISVLTCCEFLELGHLLEVMAAATEYNVKKVGEDNQSPKELVKNFCGYTTTHGVGRLAEAKTLFSRFIWTVFILGAFAMFIFQTHGLFTLWLSRPVATVVKVKHTAHSIFPAVTICNQNPIKESEISKRYFDEIYQEIDERMEEQKNVASKDSDSTVRPTSETTVLPTTDDGLDPPVSASGSGDGDPSPTNNDTTEHYTPEEQFIVDYLFEDLLLSFLALENQTTLHKMGHKYEDFVYDCNFRGIDCRENYSKYWNRFWDYRYGNCYTFNGGVDDDHNNQTILETHNTGPYGGLKLNLNIESNEYVPEISQAAGARIVIHPQGEMPFPDEEGVDLVPGFSTTIGVRREVVIRVDPFNNGSCKHSNSEQKNDLYKVKYGSFYSRESCMRSCLAIAQIKKCGCADARFPVEDRHICNTVKKPDTATCYEELTSQFNEEGLHCDKDCPVPCSELIYKTSMSMAEWPSEGFQEVLYNRVIKRKNAAAKNQEKEGPEFLNRNFLQVKVFYERLNFQEVQEHLSYKGINLIADIGGQLGLWIGISVLTCCEVLELVLLLGQTVFKRVTAKGSRVEIRQ</sequence>
<comment type="similarity">
    <text evidence="12">Belongs to the amiloride-sensitive sodium channel (TC 1.A.6) family.</text>
</comment>
<evidence type="ECO:0000256" key="8">
    <source>
        <dbReference type="ARBA" id="ARBA00023136"/>
    </source>
</evidence>
<dbReference type="Gene3D" id="1.10.287.770">
    <property type="entry name" value="YojJ-like"/>
    <property type="match status" value="1"/>
</dbReference>
<keyword evidence="10 12" id="KW-0739">Sodium transport</keyword>
<feature type="region of interest" description="Disordered" evidence="13">
    <location>
        <begin position="1151"/>
        <end position="1205"/>
    </location>
</feature>
<reference evidence="17" key="1">
    <citation type="journal article" date="2017" name="bioRxiv">
        <title>Comparative analysis of the genomes of Stylophora pistillata and Acropora digitifera provides evidence for extensive differences between species of corals.</title>
        <authorList>
            <person name="Voolstra C.R."/>
            <person name="Li Y."/>
            <person name="Liew Y.J."/>
            <person name="Baumgarten S."/>
            <person name="Zoccola D."/>
            <person name="Flot J.-F."/>
            <person name="Tambutte S."/>
            <person name="Allemand D."/>
            <person name="Aranda M."/>
        </authorList>
    </citation>
    <scope>NUCLEOTIDE SEQUENCE [LARGE SCALE GENOMIC DNA]</scope>
</reference>
<accession>A0A2B4RYW3</accession>
<evidence type="ECO:0000256" key="7">
    <source>
        <dbReference type="ARBA" id="ARBA00023065"/>
    </source>
</evidence>
<keyword evidence="4 12" id="KW-0812">Transmembrane</keyword>
<evidence type="ECO:0000313" key="17">
    <source>
        <dbReference type="Proteomes" id="UP000225706"/>
    </source>
</evidence>
<dbReference type="CDD" id="cd00637">
    <property type="entry name" value="7tm_classA_rhodopsin-like"/>
    <property type="match status" value="1"/>
</dbReference>
<keyword evidence="2 12" id="KW-0813">Transport</keyword>
<dbReference type="PANTHER" id="PTHR11690">
    <property type="entry name" value="AMILORIDE-SENSITIVE SODIUM CHANNEL-RELATED"/>
    <property type="match status" value="1"/>
</dbReference>
<dbReference type="Gene3D" id="2.60.470.10">
    <property type="entry name" value="Acid-sensing ion channels like domains"/>
    <property type="match status" value="3"/>
</dbReference>
<evidence type="ECO:0000256" key="12">
    <source>
        <dbReference type="RuleBase" id="RU000679"/>
    </source>
</evidence>
<feature type="domain" description="G-protein coupled receptors family 1 profile" evidence="15">
    <location>
        <begin position="56"/>
        <end position="307"/>
    </location>
</feature>
<dbReference type="Pfam" id="PF00858">
    <property type="entry name" value="ASC"/>
    <property type="match status" value="3"/>
</dbReference>
<feature type="transmembrane region" description="Helical" evidence="14">
    <location>
        <begin position="157"/>
        <end position="177"/>
    </location>
</feature>
<keyword evidence="11 12" id="KW-0407">Ion channel</keyword>
<keyword evidence="3 12" id="KW-0894">Sodium channel</keyword>
<evidence type="ECO:0000256" key="2">
    <source>
        <dbReference type="ARBA" id="ARBA00022448"/>
    </source>
</evidence>
<evidence type="ECO:0000256" key="9">
    <source>
        <dbReference type="ARBA" id="ARBA00023180"/>
    </source>
</evidence>
<dbReference type="PANTHER" id="PTHR11690:SF248">
    <property type="entry name" value="PICKPOCKET 17, ISOFORM A"/>
    <property type="match status" value="1"/>
</dbReference>
<keyword evidence="17" id="KW-1185">Reference proteome</keyword>
<keyword evidence="5 14" id="KW-1133">Transmembrane helix</keyword>
<dbReference type="FunFam" id="1.10.287.770:FF:000001">
    <property type="entry name" value="Acid-sensing ion channel subunit 1"/>
    <property type="match status" value="1"/>
</dbReference>
<keyword evidence="6" id="KW-0915">Sodium</keyword>
<keyword evidence="9" id="KW-0325">Glycoprotein</keyword>
<dbReference type="EMBL" id="LSMT01000277">
    <property type="protein sequence ID" value="PFX21432.1"/>
    <property type="molecule type" value="Genomic_DNA"/>
</dbReference>
<evidence type="ECO:0000256" key="3">
    <source>
        <dbReference type="ARBA" id="ARBA00022461"/>
    </source>
</evidence>
<evidence type="ECO:0000256" key="11">
    <source>
        <dbReference type="ARBA" id="ARBA00023303"/>
    </source>
</evidence>
<organism evidence="16 17">
    <name type="scientific">Stylophora pistillata</name>
    <name type="common">Smooth cauliflower coral</name>
    <dbReference type="NCBI Taxonomy" id="50429"/>
    <lineage>
        <taxon>Eukaryota</taxon>
        <taxon>Metazoa</taxon>
        <taxon>Cnidaria</taxon>
        <taxon>Anthozoa</taxon>
        <taxon>Hexacorallia</taxon>
        <taxon>Scleractinia</taxon>
        <taxon>Astrocoeniina</taxon>
        <taxon>Pocilloporidae</taxon>
        <taxon>Stylophora</taxon>
    </lineage>
</organism>
<dbReference type="PRINTS" id="PR01078">
    <property type="entry name" value="AMINACHANNEL"/>
</dbReference>
<dbReference type="GO" id="GO:0004930">
    <property type="term" value="F:G protein-coupled receptor activity"/>
    <property type="evidence" value="ECO:0007669"/>
    <property type="project" value="InterPro"/>
</dbReference>
<feature type="transmembrane region" description="Helical" evidence="14">
    <location>
        <begin position="1540"/>
        <end position="1562"/>
    </location>
</feature>
<feature type="compositionally biased region" description="Basic and acidic residues" evidence="13">
    <location>
        <begin position="628"/>
        <end position="637"/>
    </location>
</feature>
<feature type="transmembrane region" description="Helical" evidence="14">
    <location>
        <begin position="77"/>
        <end position="97"/>
    </location>
</feature>
<dbReference type="Pfam" id="PF00001">
    <property type="entry name" value="7tm_1"/>
    <property type="match status" value="1"/>
</dbReference>
<dbReference type="SUPFAM" id="SSF81321">
    <property type="entry name" value="Family A G protein-coupled receptor-like"/>
    <property type="match status" value="1"/>
</dbReference>
<evidence type="ECO:0000256" key="10">
    <source>
        <dbReference type="ARBA" id="ARBA00023201"/>
    </source>
</evidence>
<dbReference type="Gene3D" id="1.20.1070.10">
    <property type="entry name" value="Rhodopsin 7-helix transmembrane proteins"/>
    <property type="match status" value="1"/>
</dbReference>
<feature type="region of interest" description="Disordered" evidence="13">
    <location>
        <begin position="628"/>
        <end position="679"/>
    </location>
</feature>
<feature type="compositionally biased region" description="Polar residues" evidence="13">
    <location>
        <begin position="1164"/>
        <end position="1175"/>
    </location>
</feature>
<evidence type="ECO:0000259" key="15">
    <source>
        <dbReference type="PROSITE" id="PS50262"/>
    </source>
</evidence>
<dbReference type="InterPro" id="IPR000276">
    <property type="entry name" value="GPCR_Rhodpsn"/>
</dbReference>
<evidence type="ECO:0000256" key="1">
    <source>
        <dbReference type="ARBA" id="ARBA00004141"/>
    </source>
</evidence>
<feature type="compositionally biased region" description="Basic and acidic residues" evidence="13">
    <location>
        <begin position="1151"/>
        <end position="1163"/>
    </location>
</feature>
<proteinExistence type="inferred from homology"/>
<evidence type="ECO:0000256" key="5">
    <source>
        <dbReference type="ARBA" id="ARBA00022989"/>
    </source>
</evidence>
<dbReference type="PROSITE" id="PS50262">
    <property type="entry name" value="G_PROTEIN_RECEP_F1_2"/>
    <property type="match status" value="1"/>
</dbReference>
<evidence type="ECO:0000256" key="13">
    <source>
        <dbReference type="SAM" id="MobiDB-lite"/>
    </source>
</evidence>
<evidence type="ECO:0000313" key="16">
    <source>
        <dbReference type="EMBL" id="PFX21432.1"/>
    </source>
</evidence>
<dbReference type="OrthoDB" id="5958736at2759"/>